<dbReference type="Pfam" id="PF00476">
    <property type="entry name" value="DNA_pol_A"/>
    <property type="match status" value="1"/>
</dbReference>
<dbReference type="GO" id="GO:0003677">
    <property type="term" value="F:DNA binding"/>
    <property type="evidence" value="ECO:0007669"/>
    <property type="project" value="InterPro"/>
</dbReference>
<sequence length="697" mass="76233">MIDAVAHIDFETRSACDLKHAGVHRYAEDDTTQIVCLSWCIGDGPVHSWVPGEPDPVELLDHVRGGGIVAAHNMQFDRTIWNYVALSWGWPAIAVAQTDCTMARANAMGLPAALSMAGAAIGAKLQKDTDGARLMMQMCKPRAKARLSSAEGQALLAEGGVDVEAFPGLDLVVRWWFDAPRLARLRAYCDKDVLSEREIDNTLPPLSKGRNSGANERDVYHLDQTINERGVAIDVALAEKAAAVVLEARHRADERMWWLTDGAVKKCSEVAKLVAWLNSRGVPCESMAKSDIEEIILQTEILSDDTAAEAVRLRRMTSRTSTDKFKAMLSSVCRDGRVRGTLAYHSAHTGRWAGRLIQPQNFPRVDADSELPDVMRAIRLLTSDRSADEVASALETLTGDVMGTLAKCLRATIIAKPGMQFVGGDFSNIEGRINAWIAGEEWKLQAFREYDAGTGPDLYKLAFSRSFKVPIAGVTKSDRQVGKVMELALGYQGGVGAFQTMAANYGVKVSDERADELKVAWRTANSAIAQSWWDMQDAAIAAVGSPGEKVGLLRDKVAYVASNGFLFCKLPSGRVISYAAPRLVAREDAKGRVRYQVEYDGLDSQTNRWGPQRLYGGSLCNHIVQGTARDVMAEAMFRAEAEGFPVVLTVHDELLSEIPASQGPQSERFAELMSRLPSWADGLPLAAAAWEDTRYVK</sequence>
<dbReference type="InterPro" id="IPR001098">
    <property type="entry name" value="DNA-dir_DNA_pol_A_palm_dom"/>
</dbReference>
<keyword evidence="4" id="KW-0378">Hydrolase</keyword>
<dbReference type="GO" id="GO:0039693">
    <property type="term" value="P:viral DNA genome replication"/>
    <property type="evidence" value="ECO:0007669"/>
    <property type="project" value="UniProtKB-KW"/>
</dbReference>
<reference evidence="4" key="1">
    <citation type="submission" date="2020-04" db="EMBL/GenBank/DDBJ databases">
        <authorList>
            <person name="Chiriac C."/>
            <person name="Salcher M."/>
            <person name="Ghai R."/>
            <person name="Kavagutti S V."/>
        </authorList>
    </citation>
    <scope>NUCLEOTIDE SEQUENCE</scope>
</reference>
<accession>A0A6J5KJ50</accession>
<keyword evidence="4" id="KW-0540">Nuclease</keyword>
<keyword evidence="4" id="KW-0269">Exonuclease</keyword>
<organism evidence="4">
    <name type="scientific">uncultured Caudovirales phage</name>
    <dbReference type="NCBI Taxonomy" id="2100421"/>
    <lineage>
        <taxon>Viruses</taxon>
        <taxon>Duplodnaviria</taxon>
        <taxon>Heunggongvirae</taxon>
        <taxon>Uroviricota</taxon>
        <taxon>Caudoviricetes</taxon>
        <taxon>Peduoviridae</taxon>
        <taxon>Maltschvirus</taxon>
        <taxon>Maltschvirus maltsch</taxon>
    </lineage>
</organism>
<name>A0A6J5KJ50_9CAUD</name>
<gene>
    <name evidence="4" type="ORF">UFOVP6_36</name>
</gene>
<dbReference type="EMBL" id="LR796143">
    <property type="protein sequence ID" value="CAB4121182.1"/>
    <property type="molecule type" value="Genomic_DNA"/>
</dbReference>
<dbReference type="PANTHER" id="PTHR10133">
    <property type="entry name" value="DNA POLYMERASE I"/>
    <property type="match status" value="1"/>
</dbReference>
<dbReference type="SMART" id="SM00482">
    <property type="entry name" value="POLAc"/>
    <property type="match status" value="1"/>
</dbReference>
<dbReference type="Gene3D" id="3.30.70.370">
    <property type="match status" value="2"/>
</dbReference>
<evidence type="ECO:0000256" key="1">
    <source>
        <dbReference type="ARBA" id="ARBA00022705"/>
    </source>
</evidence>
<dbReference type="GO" id="GO:0003887">
    <property type="term" value="F:DNA-directed DNA polymerase activity"/>
    <property type="evidence" value="ECO:0007669"/>
    <property type="project" value="InterPro"/>
</dbReference>
<keyword evidence="2" id="KW-1194">Viral DNA replication</keyword>
<keyword evidence="1" id="KW-0235">DNA replication</keyword>
<dbReference type="Gene3D" id="1.10.150.20">
    <property type="entry name" value="5' to 3' exonuclease, C-terminal subdomain"/>
    <property type="match status" value="2"/>
</dbReference>
<dbReference type="GO" id="GO:0006261">
    <property type="term" value="P:DNA-templated DNA replication"/>
    <property type="evidence" value="ECO:0007669"/>
    <property type="project" value="InterPro"/>
</dbReference>
<evidence type="ECO:0000313" key="4">
    <source>
        <dbReference type="EMBL" id="CAB4121182.1"/>
    </source>
</evidence>
<evidence type="ECO:0000259" key="3">
    <source>
        <dbReference type="SMART" id="SM00482"/>
    </source>
</evidence>
<protein>
    <submittedName>
        <fullName evidence="4">Bifunctional 3'-5' exonuclease/DNA polymerase</fullName>
    </submittedName>
</protein>
<dbReference type="InterPro" id="IPR002298">
    <property type="entry name" value="DNA_polymerase_A"/>
</dbReference>
<dbReference type="GO" id="GO:0006302">
    <property type="term" value="P:double-strand break repair"/>
    <property type="evidence" value="ECO:0007669"/>
    <property type="project" value="TreeGrafter"/>
</dbReference>
<proteinExistence type="predicted"/>
<evidence type="ECO:0000256" key="2">
    <source>
        <dbReference type="ARBA" id="ARBA00023109"/>
    </source>
</evidence>
<dbReference type="SUPFAM" id="SSF56672">
    <property type="entry name" value="DNA/RNA polymerases"/>
    <property type="match status" value="1"/>
</dbReference>
<dbReference type="PANTHER" id="PTHR10133:SF27">
    <property type="entry name" value="DNA POLYMERASE NU"/>
    <property type="match status" value="1"/>
</dbReference>
<feature type="domain" description="DNA-directed DNA polymerase family A palm" evidence="3">
    <location>
        <begin position="406"/>
        <end position="662"/>
    </location>
</feature>
<dbReference type="InterPro" id="IPR043502">
    <property type="entry name" value="DNA/RNA_pol_sf"/>
</dbReference>
<dbReference type="GO" id="GO:0004527">
    <property type="term" value="F:exonuclease activity"/>
    <property type="evidence" value="ECO:0007669"/>
    <property type="project" value="UniProtKB-KW"/>
</dbReference>